<proteinExistence type="inferred from homology"/>
<protein>
    <recommendedName>
        <fullName evidence="4 9">D-3-phosphoglycerate dehydrogenase</fullName>
        <ecNumber evidence="9">1.1.1.95</ecNumber>
    </recommendedName>
</protein>
<dbReference type="GO" id="GO:0004617">
    <property type="term" value="F:phosphoglycerate dehydrogenase activity"/>
    <property type="evidence" value="ECO:0007669"/>
    <property type="project" value="UniProtKB-EC"/>
</dbReference>
<dbReference type="InterPro" id="IPR045865">
    <property type="entry name" value="ACT-like_dom_sf"/>
</dbReference>
<evidence type="ECO:0000259" key="10">
    <source>
        <dbReference type="PROSITE" id="PS51671"/>
    </source>
</evidence>
<dbReference type="Pfam" id="PF00389">
    <property type="entry name" value="2-Hacid_dh"/>
    <property type="match status" value="1"/>
</dbReference>
<keyword evidence="5 9" id="KW-0560">Oxidoreductase</keyword>
<dbReference type="InterPro" id="IPR002912">
    <property type="entry name" value="ACT_dom"/>
</dbReference>
<dbReference type="EC" id="1.1.1.95" evidence="9"/>
<dbReference type="RefSeq" id="WP_376978863.1">
    <property type="nucleotide sequence ID" value="NZ_JBHLSV010000005.1"/>
</dbReference>
<evidence type="ECO:0000313" key="11">
    <source>
        <dbReference type="EMBL" id="MFC0673356.1"/>
    </source>
</evidence>
<dbReference type="SUPFAM" id="SSF143548">
    <property type="entry name" value="Serine metabolism enzymes domain"/>
    <property type="match status" value="1"/>
</dbReference>
<reference evidence="11 12" key="1">
    <citation type="submission" date="2024-09" db="EMBL/GenBank/DDBJ databases">
        <authorList>
            <person name="Sun Q."/>
            <person name="Mori K."/>
        </authorList>
    </citation>
    <scope>NUCLEOTIDE SEQUENCE [LARGE SCALE GENOMIC DNA]</scope>
    <source>
        <strain evidence="11 12">CICC 10874</strain>
    </source>
</reference>
<dbReference type="NCBIfam" id="TIGR01327">
    <property type="entry name" value="PGDH"/>
    <property type="match status" value="1"/>
</dbReference>
<dbReference type="Pfam" id="PF19304">
    <property type="entry name" value="PGDH_inter"/>
    <property type="match status" value="1"/>
</dbReference>
<sequence>MTRPVVLLAEELSPATVDVLGTGVDIRHVDGTDRPALLEAVAEADALLVRSATSVDAEVFAAAKKLSVVARAGVGLDNVDVPAATAHGTMVINAPTSNIVSAAELAVTLILASLRNVARADASVKDGRWERKQLSGVELLDKTVGVVGFGRIGQLVAERLRPFGVHLLAYDPYVNHTRAAELGARVVELDELMREADVITVHMPKTPETTGLIGAEQFALAKPGLHIVNAARGGLIDEDALYEALVSGRIAGAGLDVYTSEPPASSPSAAKLLELENVTLTPHLGASTAEAQEKAGIAVARSVRLALAGELVPDAVNVAGGAIDDQVRPGIALADRLGQIFTALSDSGPELVEIVVRGEIASKDVTAIKLSALRGIFRSIVTDQVSYVNAPVLAQDRGIRVDLVTEEASETFRNVVQVRGTLRDGQIISVSGTLSGVSQVHKLVELGGHALDTPLSDHLLVIRYEDRPGLVGRYGQLLGEAGVNIAGMQVSREGGSGSEALVVLNLDEAVPAGLAESIGREIGAVSCRAVDVSY</sequence>
<comment type="similarity">
    <text evidence="3 9">Belongs to the D-isomer specific 2-hydroxyacid dehydrogenase family.</text>
</comment>
<dbReference type="EMBL" id="JBHLSV010000005">
    <property type="protein sequence ID" value="MFC0673356.1"/>
    <property type="molecule type" value="Genomic_DNA"/>
</dbReference>
<evidence type="ECO:0000256" key="5">
    <source>
        <dbReference type="ARBA" id="ARBA00023002"/>
    </source>
</evidence>
<comment type="function">
    <text evidence="1">Catalyzes the reversible oxidation of 3-phospho-D-glycerate to 3-phosphonooxypyruvate, the first step of the phosphorylated L-serine biosynthesis pathway. Also catalyzes the reversible oxidation of 2-hydroxyglutarate to 2-oxoglutarate.</text>
</comment>
<dbReference type="Gene3D" id="3.30.1330.90">
    <property type="entry name" value="D-3-phosphoglycerate dehydrogenase, domain 3"/>
    <property type="match status" value="1"/>
</dbReference>
<dbReference type="InterPro" id="IPR029009">
    <property type="entry name" value="ASB_dom_sf"/>
</dbReference>
<evidence type="ECO:0000256" key="9">
    <source>
        <dbReference type="RuleBase" id="RU363003"/>
    </source>
</evidence>
<dbReference type="SMART" id="SM00997">
    <property type="entry name" value="AdoHcyase_NAD"/>
    <property type="match status" value="1"/>
</dbReference>
<dbReference type="Pfam" id="PF02826">
    <property type="entry name" value="2-Hacid_dh_C"/>
    <property type="match status" value="1"/>
</dbReference>
<dbReference type="InterPro" id="IPR015878">
    <property type="entry name" value="Ado_hCys_hydrolase_NAD-bd"/>
</dbReference>
<dbReference type="CDD" id="cd12173">
    <property type="entry name" value="PGDH_4"/>
    <property type="match status" value="1"/>
</dbReference>
<evidence type="ECO:0000256" key="1">
    <source>
        <dbReference type="ARBA" id="ARBA00003800"/>
    </source>
</evidence>
<dbReference type="PROSITE" id="PS00065">
    <property type="entry name" value="D_2_HYDROXYACID_DH_1"/>
    <property type="match status" value="1"/>
</dbReference>
<evidence type="ECO:0000256" key="2">
    <source>
        <dbReference type="ARBA" id="ARBA00005216"/>
    </source>
</evidence>
<evidence type="ECO:0000256" key="6">
    <source>
        <dbReference type="ARBA" id="ARBA00023027"/>
    </source>
</evidence>
<dbReference type="InterPro" id="IPR006236">
    <property type="entry name" value="PGDH"/>
</dbReference>
<comment type="caution">
    <text evidence="11">The sequence shown here is derived from an EMBL/GenBank/DDBJ whole genome shotgun (WGS) entry which is preliminary data.</text>
</comment>
<keyword evidence="9" id="KW-0718">Serine biosynthesis</keyword>
<name>A0ABV6R8Q1_9MICO</name>
<dbReference type="InterPro" id="IPR045626">
    <property type="entry name" value="PGDH_ASB_dom"/>
</dbReference>
<comment type="catalytic activity">
    <reaction evidence="7">
        <text>(R)-2-hydroxyglutarate + NAD(+) = 2-oxoglutarate + NADH + H(+)</text>
        <dbReference type="Rhea" id="RHEA:49612"/>
        <dbReference type="ChEBI" id="CHEBI:15378"/>
        <dbReference type="ChEBI" id="CHEBI:15801"/>
        <dbReference type="ChEBI" id="CHEBI:16810"/>
        <dbReference type="ChEBI" id="CHEBI:57540"/>
        <dbReference type="ChEBI" id="CHEBI:57945"/>
        <dbReference type="EC" id="1.1.1.399"/>
    </reaction>
</comment>
<gene>
    <name evidence="11" type="primary">serA</name>
    <name evidence="11" type="ORF">ACFFF6_05230</name>
</gene>
<dbReference type="Gene3D" id="3.40.50.720">
    <property type="entry name" value="NAD(P)-binding Rossmann-like Domain"/>
    <property type="match status" value="2"/>
</dbReference>
<keyword evidence="12" id="KW-1185">Reference proteome</keyword>
<dbReference type="PANTHER" id="PTHR42938">
    <property type="entry name" value="FORMATE DEHYDROGENASE 1"/>
    <property type="match status" value="1"/>
</dbReference>
<dbReference type="PROSITE" id="PS51671">
    <property type="entry name" value="ACT"/>
    <property type="match status" value="1"/>
</dbReference>
<accession>A0ABV6R8Q1</accession>
<comment type="catalytic activity">
    <reaction evidence="8 9">
        <text>(2R)-3-phosphoglycerate + NAD(+) = 3-phosphooxypyruvate + NADH + H(+)</text>
        <dbReference type="Rhea" id="RHEA:12641"/>
        <dbReference type="ChEBI" id="CHEBI:15378"/>
        <dbReference type="ChEBI" id="CHEBI:18110"/>
        <dbReference type="ChEBI" id="CHEBI:57540"/>
        <dbReference type="ChEBI" id="CHEBI:57945"/>
        <dbReference type="ChEBI" id="CHEBI:58272"/>
        <dbReference type="EC" id="1.1.1.95"/>
    </reaction>
</comment>
<dbReference type="Pfam" id="PF01842">
    <property type="entry name" value="ACT"/>
    <property type="match status" value="1"/>
</dbReference>
<dbReference type="PANTHER" id="PTHR42938:SF47">
    <property type="entry name" value="HYDROXYPYRUVATE REDUCTASE"/>
    <property type="match status" value="1"/>
</dbReference>
<dbReference type="InterPro" id="IPR036291">
    <property type="entry name" value="NAD(P)-bd_dom_sf"/>
</dbReference>
<dbReference type="Proteomes" id="UP001589793">
    <property type="component" value="Unassembled WGS sequence"/>
</dbReference>
<evidence type="ECO:0000256" key="7">
    <source>
        <dbReference type="ARBA" id="ARBA00048126"/>
    </source>
</evidence>
<evidence type="ECO:0000256" key="8">
    <source>
        <dbReference type="ARBA" id="ARBA00048731"/>
    </source>
</evidence>
<feature type="domain" description="ACT" evidence="10">
    <location>
        <begin position="459"/>
        <end position="534"/>
    </location>
</feature>
<dbReference type="InterPro" id="IPR006139">
    <property type="entry name" value="D-isomer_2_OHA_DH_cat_dom"/>
</dbReference>
<dbReference type="Gene3D" id="3.30.70.260">
    <property type="match status" value="1"/>
</dbReference>
<organism evidence="11 12">
    <name type="scientific">Brachybacterium hainanense</name>
    <dbReference type="NCBI Taxonomy" id="1541174"/>
    <lineage>
        <taxon>Bacteria</taxon>
        <taxon>Bacillati</taxon>
        <taxon>Actinomycetota</taxon>
        <taxon>Actinomycetes</taxon>
        <taxon>Micrococcales</taxon>
        <taxon>Dermabacteraceae</taxon>
        <taxon>Brachybacterium</taxon>
    </lineage>
</organism>
<dbReference type="CDD" id="cd04902">
    <property type="entry name" value="ACT_3PGDH-xct"/>
    <property type="match status" value="1"/>
</dbReference>
<dbReference type="SUPFAM" id="SSF51735">
    <property type="entry name" value="NAD(P)-binding Rossmann-fold domains"/>
    <property type="match status" value="1"/>
</dbReference>
<dbReference type="InterPro" id="IPR006140">
    <property type="entry name" value="D-isomer_DH_NAD-bd"/>
</dbReference>
<dbReference type="SUPFAM" id="SSF52283">
    <property type="entry name" value="Formate/glycerate dehydrogenase catalytic domain-like"/>
    <property type="match status" value="1"/>
</dbReference>
<keyword evidence="9" id="KW-0028">Amino-acid biosynthesis</keyword>
<evidence type="ECO:0000313" key="12">
    <source>
        <dbReference type="Proteomes" id="UP001589793"/>
    </source>
</evidence>
<comment type="pathway">
    <text evidence="2 9">Amino-acid biosynthesis; L-serine biosynthesis; L-serine from 3-phospho-D-glycerate: step 1/3.</text>
</comment>
<evidence type="ECO:0000256" key="3">
    <source>
        <dbReference type="ARBA" id="ARBA00005854"/>
    </source>
</evidence>
<keyword evidence="6 9" id="KW-0520">NAD</keyword>
<dbReference type="SUPFAM" id="SSF55021">
    <property type="entry name" value="ACT-like"/>
    <property type="match status" value="1"/>
</dbReference>
<dbReference type="InterPro" id="IPR029752">
    <property type="entry name" value="D-isomer_DH_CS1"/>
</dbReference>
<evidence type="ECO:0000256" key="4">
    <source>
        <dbReference type="ARBA" id="ARBA00021582"/>
    </source>
</evidence>